<dbReference type="Proteomes" id="UP000266188">
    <property type="component" value="Unassembled WGS sequence"/>
</dbReference>
<dbReference type="EMBL" id="MVGC01000137">
    <property type="protein sequence ID" value="RJE23071.1"/>
    <property type="molecule type" value="Genomic_DNA"/>
</dbReference>
<reference evidence="5" key="1">
    <citation type="submission" date="2017-02" db="EMBL/GenBank/DDBJ databases">
        <authorList>
            <person name="Tafer H."/>
            <person name="Lopandic K."/>
        </authorList>
    </citation>
    <scope>NUCLEOTIDE SEQUENCE [LARGE SCALE GENOMIC DNA]</scope>
    <source>
        <strain evidence="5">CBS 366.77</strain>
    </source>
</reference>
<feature type="compositionally biased region" description="Polar residues" evidence="3">
    <location>
        <begin position="595"/>
        <end position="617"/>
    </location>
</feature>
<dbReference type="PANTHER" id="PTHR12634:SF8">
    <property type="entry name" value="FIERY MOUNTAIN, ISOFORM D"/>
    <property type="match status" value="1"/>
</dbReference>
<dbReference type="GO" id="GO:0019903">
    <property type="term" value="F:protein phosphatase binding"/>
    <property type="evidence" value="ECO:0007669"/>
    <property type="project" value="InterPro"/>
</dbReference>
<gene>
    <name evidence="4" type="ORF">PHISCL_04600</name>
</gene>
<proteinExistence type="inferred from homology"/>
<dbReference type="GO" id="GO:0005634">
    <property type="term" value="C:nucleus"/>
    <property type="evidence" value="ECO:0007669"/>
    <property type="project" value="TreeGrafter"/>
</dbReference>
<feature type="compositionally biased region" description="Acidic residues" evidence="3">
    <location>
        <begin position="1096"/>
        <end position="1113"/>
    </location>
</feature>
<dbReference type="STRING" id="2070753.A0A3A3A171"/>
<evidence type="ECO:0000256" key="3">
    <source>
        <dbReference type="SAM" id="MobiDB-lite"/>
    </source>
</evidence>
<feature type="compositionally biased region" description="Basic and acidic residues" evidence="3">
    <location>
        <begin position="962"/>
        <end position="972"/>
    </location>
</feature>
<feature type="compositionally biased region" description="Basic and acidic residues" evidence="3">
    <location>
        <begin position="1083"/>
        <end position="1095"/>
    </location>
</feature>
<feature type="compositionally biased region" description="Acidic residues" evidence="3">
    <location>
        <begin position="889"/>
        <end position="899"/>
    </location>
</feature>
<sequence>MFWRFGGYASISSIDTLLEKPDVSLEELLDESELIQELKQHNTKLIEYLREDNVLKRLMDYVIAPSLINEDDDENDSNDTNVTQENKDASGEEGKESDPLKQALDPEALEQAERNRLKRAYVACEILSSETWSILESIMANRDYLRDFWDFLRRPPPLDSIQASYFTKVNETLFDKKTEEMLEFFKSLEGIIPAILQHVDNPMVMDLLLKIISLERVEGGQGIVDWLNTQGLIPTLLTFLSPEHPASVQTSAGDFLKAIITISANATQNEQSCIGPNSLTRELVSAQCVDTLIKAMLKGGNPLTVGVGIVIEVIRKNNSDYDPEIVGGPDSLPTTYDPIYLGALLRLFAQHVPDFMGLILSSSRTVNDDGKVKSVERGRLNSAWGAKIEPLGFDRFKTCELMAELLHCSNMGLLNEPGSDDYVRNRDAERERLIKEGVFNPQREGASGVDYNDSTAEFTNGSVYDSGSPEDVKGLEITNAGEEDSFEDVSSSGVLVDQEKDEGRKNNQGLKTDQGPIRASTQSTSAQEPDGSKDQSESKGEGTGNTYAEATQPSGPISPGTSGLAHQIGNIRLDSDRSQGDAPENKQTDGESVKLESSVNRESATSPDTSAPMSSNPEAVPAPLFASKQETATSPDGAPESDVVAGTASEQEQQSEQTHPFIQLDTNGQPVVGDYLKIMFVQNRVVPTILDFLFRFPWNNFLHNVVYDVVQQVFNGSMERGYNRAVAIDLFETGSITKAIFEGQKRSDEAQRTEKIRLGYMGHLTLVAEEVVKFCERHPPEMLSPVVMENVLNREWIDYVEQTLSETRERDNAILGGVRPDMSIGHRQTLLNTVGPSQGFNTSTALAEAGLNGGIGSGFQGFDMNSGSVSGGAFSLGGGALLSGFASSSDDEDEEMEDQDERHEKTTAEGGAENETTSESQPIPILPPPPAPLSLGPSRARRQLAARLALQKQQAAENVDNDTEKESSDKQNDSPSPSNPFVIAGLEDDHPGDPGPDAAFPSPTFPESGFSPPDSLSSHSSDDDEGRHESMRRAERVPLEADEDDDEMGEMVGPSVGSGMMDSDDEDEAIINESLGYPNLGAERYKNLRKSHDGESPFDDGQNDSSDGEDEGLVEILVPGRGKTEQSGHSRSKSDQFMVS</sequence>
<evidence type="ECO:0000256" key="1">
    <source>
        <dbReference type="ARBA" id="ARBA00006180"/>
    </source>
</evidence>
<feature type="region of interest" description="Disordered" evidence="3">
    <location>
        <begin position="69"/>
        <end position="104"/>
    </location>
</feature>
<dbReference type="InterPro" id="IPR007587">
    <property type="entry name" value="SAPS"/>
</dbReference>
<comment type="similarity">
    <text evidence="1">Belongs to the SAPS family.</text>
</comment>
<feature type="compositionally biased region" description="Basic and acidic residues" evidence="3">
    <location>
        <begin position="530"/>
        <end position="540"/>
    </location>
</feature>
<name>A0A3A3A171_9EURO</name>
<dbReference type="GO" id="GO:0005829">
    <property type="term" value="C:cytosol"/>
    <property type="evidence" value="ECO:0007669"/>
    <property type="project" value="TreeGrafter"/>
</dbReference>
<dbReference type="Pfam" id="PF04499">
    <property type="entry name" value="SAPS"/>
    <property type="match status" value="1"/>
</dbReference>
<feature type="compositionally biased region" description="Basic and acidic residues" evidence="3">
    <location>
        <begin position="85"/>
        <end position="99"/>
    </location>
</feature>
<dbReference type="GO" id="GO:0019888">
    <property type="term" value="F:protein phosphatase regulator activity"/>
    <property type="evidence" value="ECO:0007669"/>
    <property type="project" value="TreeGrafter"/>
</dbReference>
<dbReference type="OrthoDB" id="295029at2759"/>
<feature type="compositionally biased region" description="Polar residues" evidence="3">
    <location>
        <begin position="452"/>
        <end position="465"/>
    </location>
</feature>
<feature type="compositionally biased region" description="Basic and acidic residues" evidence="3">
    <location>
        <begin position="1122"/>
        <end position="1134"/>
    </location>
</feature>
<dbReference type="PANTHER" id="PTHR12634">
    <property type="entry name" value="SIT4 YEAST -ASSOCIATING PROTEIN-RELATED"/>
    <property type="match status" value="1"/>
</dbReference>
<evidence type="ECO:0000313" key="5">
    <source>
        <dbReference type="Proteomes" id="UP000266188"/>
    </source>
</evidence>
<feature type="region of interest" description="Disordered" evidence="3">
    <location>
        <begin position="884"/>
        <end position="1140"/>
    </location>
</feature>
<keyword evidence="2" id="KW-0131">Cell cycle</keyword>
<evidence type="ECO:0000256" key="2">
    <source>
        <dbReference type="ARBA" id="ARBA00023306"/>
    </source>
</evidence>
<organism evidence="4 5">
    <name type="scientific">Aspergillus sclerotialis</name>
    <dbReference type="NCBI Taxonomy" id="2070753"/>
    <lineage>
        <taxon>Eukaryota</taxon>
        <taxon>Fungi</taxon>
        <taxon>Dikarya</taxon>
        <taxon>Ascomycota</taxon>
        <taxon>Pezizomycotina</taxon>
        <taxon>Eurotiomycetes</taxon>
        <taxon>Eurotiomycetidae</taxon>
        <taxon>Eurotiales</taxon>
        <taxon>Aspergillaceae</taxon>
        <taxon>Aspergillus</taxon>
        <taxon>Aspergillus subgen. Polypaecilum</taxon>
    </lineage>
</organism>
<protein>
    <submittedName>
        <fullName evidence="4">SIT4-Associating protein</fullName>
    </submittedName>
</protein>
<evidence type="ECO:0000313" key="4">
    <source>
        <dbReference type="EMBL" id="RJE23071.1"/>
    </source>
</evidence>
<keyword evidence="5" id="KW-1185">Reference proteome</keyword>
<feature type="compositionally biased region" description="Basic and acidic residues" evidence="3">
    <location>
        <begin position="573"/>
        <end position="594"/>
    </location>
</feature>
<accession>A0A3A3A171</accession>
<feature type="compositionally biased region" description="Basic and acidic residues" evidence="3">
    <location>
        <begin position="1025"/>
        <end position="1039"/>
    </location>
</feature>
<feature type="compositionally biased region" description="Low complexity" evidence="3">
    <location>
        <begin position="945"/>
        <end position="956"/>
    </location>
</feature>
<feature type="compositionally biased region" description="Low complexity" evidence="3">
    <location>
        <begin position="908"/>
        <end position="923"/>
    </location>
</feature>
<feature type="compositionally biased region" description="Polar residues" evidence="3">
    <location>
        <begin position="544"/>
        <end position="561"/>
    </location>
</feature>
<dbReference type="AlphaFoldDB" id="A0A3A3A171"/>
<comment type="caution">
    <text evidence="4">The sequence shown here is derived from an EMBL/GenBank/DDBJ whole genome shotgun (WGS) entry which is preliminary data.</text>
</comment>
<feature type="compositionally biased region" description="Acidic residues" evidence="3">
    <location>
        <begin position="1040"/>
        <end position="1049"/>
    </location>
</feature>
<feature type="region of interest" description="Disordered" evidence="3">
    <location>
        <begin position="439"/>
        <end position="660"/>
    </location>
</feature>